<dbReference type="RefSeq" id="WP_188041641.1">
    <property type="nucleotide sequence ID" value="NZ_JACVHF010000029.1"/>
</dbReference>
<dbReference type="EMBL" id="JACVHF010000029">
    <property type="protein sequence ID" value="MBC9786214.1"/>
    <property type="molecule type" value="Genomic_DNA"/>
</dbReference>
<name>A0ABR7T611_HELCL</name>
<evidence type="ECO:0000313" key="2">
    <source>
        <dbReference type="Proteomes" id="UP000617402"/>
    </source>
</evidence>
<comment type="caution">
    <text evidence="1">The sequence shown here is derived from an EMBL/GenBank/DDBJ whole genome shotgun (WGS) entry which is preliminary data.</text>
</comment>
<protein>
    <submittedName>
        <fullName evidence="1">Uncharacterized protein</fullName>
    </submittedName>
</protein>
<gene>
    <name evidence="1" type="ORF">H1S01_17260</name>
</gene>
<evidence type="ECO:0000313" key="1">
    <source>
        <dbReference type="EMBL" id="MBC9786214.1"/>
    </source>
</evidence>
<sequence>MVGLLYSRIVLVERGDYAGVEGAALAFSETGVGGFVFGTAAGLELVEAAGATAVAFVAGKGAEHSAKLMGKMLINLVGFQNRHGHLILSSIA</sequence>
<proteinExistence type="predicted"/>
<keyword evidence="2" id="KW-1185">Reference proteome</keyword>
<accession>A0ABR7T611</accession>
<reference evidence="1 2" key="1">
    <citation type="submission" date="2020-07" db="EMBL/GenBank/DDBJ databases">
        <title>Draft whole-genome sequence of Heliobacterium chlorum DSM 3682, type strain.</title>
        <authorList>
            <person name="Kyndt J.A."/>
            <person name="Meyer T.E."/>
            <person name="Imhoff J.F."/>
        </authorList>
    </citation>
    <scope>NUCLEOTIDE SEQUENCE [LARGE SCALE GENOMIC DNA]</scope>
    <source>
        <strain evidence="1 2">DSM 3682</strain>
    </source>
</reference>
<dbReference type="Proteomes" id="UP000617402">
    <property type="component" value="Unassembled WGS sequence"/>
</dbReference>
<organism evidence="1 2">
    <name type="scientific">Heliobacterium chlorum</name>
    <dbReference type="NCBI Taxonomy" id="2698"/>
    <lineage>
        <taxon>Bacteria</taxon>
        <taxon>Bacillati</taxon>
        <taxon>Bacillota</taxon>
        <taxon>Clostridia</taxon>
        <taxon>Eubacteriales</taxon>
        <taxon>Heliobacteriaceae</taxon>
        <taxon>Heliobacterium</taxon>
    </lineage>
</organism>